<feature type="domain" description="Vitellogenin" evidence="6">
    <location>
        <begin position="1"/>
        <end position="617"/>
    </location>
</feature>
<dbReference type="PANTHER" id="PTHR23345">
    <property type="entry name" value="VITELLOGENIN-RELATED"/>
    <property type="match status" value="1"/>
</dbReference>
<keyword evidence="4" id="KW-0325">Glycoprotein</keyword>
<dbReference type="GO" id="GO:0005319">
    <property type="term" value="F:lipid transporter activity"/>
    <property type="evidence" value="ECO:0007669"/>
    <property type="project" value="InterPro"/>
</dbReference>
<gene>
    <name evidence="8" type="ORF">MNOR_LOCUS19768</name>
</gene>
<evidence type="ECO:0000259" key="6">
    <source>
        <dbReference type="PROSITE" id="PS51211"/>
    </source>
</evidence>
<evidence type="ECO:0000256" key="5">
    <source>
        <dbReference type="PROSITE-ProRule" id="PRU00557"/>
    </source>
</evidence>
<dbReference type="PANTHER" id="PTHR23345:SF15">
    <property type="entry name" value="VITELLOGENIN 1-RELATED"/>
    <property type="match status" value="1"/>
</dbReference>
<dbReference type="Gene3D" id="1.25.10.20">
    <property type="entry name" value="Vitellinogen, superhelical"/>
    <property type="match status" value="1"/>
</dbReference>
<evidence type="ECO:0008006" key="10">
    <source>
        <dbReference type="Google" id="ProtNLM"/>
    </source>
</evidence>
<accession>A0AAV2R6D7</accession>
<dbReference type="SMART" id="SM00216">
    <property type="entry name" value="VWD"/>
    <property type="match status" value="1"/>
</dbReference>
<keyword evidence="3" id="KW-1015">Disulfide bond</keyword>
<dbReference type="InterPro" id="IPR015816">
    <property type="entry name" value="Vitellinogen_b-sht_N"/>
</dbReference>
<dbReference type="Pfam" id="PF01347">
    <property type="entry name" value="Vitellogenin_N"/>
    <property type="match status" value="1"/>
</dbReference>
<keyword evidence="2" id="KW-0758">Storage protein</keyword>
<dbReference type="InterPro" id="IPR001747">
    <property type="entry name" value="Vitellogenin_N"/>
</dbReference>
<organism evidence="8 9">
    <name type="scientific">Meganyctiphanes norvegica</name>
    <name type="common">Northern krill</name>
    <name type="synonym">Thysanopoda norvegica</name>
    <dbReference type="NCBI Taxonomy" id="48144"/>
    <lineage>
        <taxon>Eukaryota</taxon>
        <taxon>Metazoa</taxon>
        <taxon>Ecdysozoa</taxon>
        <taxon>Arthropoda</taxon>
        <taxon>Crustacea</taxon>
        <taxon>Multicrustacea</taxon>
        <taxon>Malacostraca</taxon>
        <taxon>Eumalacostraca</taxon>
        <taxon>Eucarida</taxon>
        <taxon>Euphausiacea</taxon>
        <taxon>Euphausiidae</taxon>
        <taxon>Meganyctiphanes</taxon>
    </lineage>
</organism>
<feature type="domain" description="VWFD" evidence="7">
    <location>
        <begin position="1232"/>
        <end position="1392"/>
    </location>
</feature>
<dbReference type="SUPFAM" id="SSF56968">
    <property type="entry name" value="Lipovitellin-phosvitin complex, beta-sheet shell regions"/>
    <property type="match status" value="2"/>
</dbReference>
<evidence type="ECO:0000256" key="4">
    <source>
        <dbReference type="ARBA" id="ARBA00023180"/>
    </source>
</evidence>
<evidence type="ECO:0000313" key="8">
    <source>
        <dbReference type="EMBL" id="CAL4112006.1"/>
    </source>
</evidence>
<dbReference type="Gene3D" id="2.30.230.10">
    <property type="entry name" value="Lipovitellin, beta-sheet shell regions, chain A"/>
    <property type="match status" value="1"/>
</dbReference>
<evidence type="ECO:0000313" key="9">
    <source>
        <dbReference type="Proteomes" id="UP001497623"/>
    </source>
</evidence>
<dbReference type="Proteomes" id="UP001497623">
    <property type="component" value="Unassembled WGS sequence"/>
</dbReference>
<evidence type="ECO:0000256" key="3">
    <source>
        <dbReference type="ARBA" id="ARBA00023157"/>
    </source>
</evidence>
<dbReference type="Pfam" id="PF00094">
    <property type="entry name" value="VWD"/>
    <property type="match status" value="1"/>
</dbReference>
<dbReference type="PROSITE" id="PS51233">
    <property type="entry name" value="VWFD"/>
    <property type="match status" value="1"/>
</dbReference>
<dbReference type="PROSITE" id="PS51211">
    <property type="entry name" value="VITELLOGENIN"/>
    <property type="match status" value="1"/>
</dbReference>
<dbReference type="SUPFAM" id="SSF48431">
    <property type="entry name" value="Lipovitellin-phosvitin complex, superhelical domain"/>
    <property type="match status" value="1"/>
</dbReference>
<comment type="caution">
    <text evidence="5">Lacks conserved residue(s) required for the propagation of feature annotation.</text>
</comment>
<dbReference type="InterPro" id="IPR015819">
    <property type="entry name" value="Lipid_transp_b-sht_shell"/>
</dbReference>
<evidence type="ECO:0000259" key="7">
    <source>
        <dbReference type="PROSITE" id="PS51233"/>
    </source>
</evidence>
<name>A0AAV2R6D7_MEGNR</name>
<sequence>MNERVSCEDKQSPLDAFERMEFGPLEDFVDQLESPFGVKLTGDQMKPFTFADGDSTWVRNIKRAFAHVLHIPASAPNLQESPIVNSPSFQRIENHALGECPTWYTVTPLKDYLHWPKPLTSDGQSDLEDTVWKMTKSVDFDHCTDTVSSHTIGVMLNGKTDNRNCGEDYVSTSTTGLYILKGGPRGVRIEKAVQEGIYIVDYDQVHVYTNQSLALTSVAKVGGPLDVSGSQYSFKHEIDVFSWESANESGQKQQKAEVVEKIKDEIQEKLPAMADAVKGGKPFNFAEDLDALSKAVAVLSEEDLDSLYRRLRGDSRDLFMKVLTASGLETPYKFLLDRFRDYDRDNILNFILNAPVNLKTTKMIEPIMNWVMNDLDDGEYLKSLAVINFATLATRMCLNPCGREYLGNTGCKIDNCKKLVEDTYLPWLEQRLNDEDNTKELDKFIYMMALYNFNSEKILPIILPYAIGTATTDVRLRVSAIYALRKEDMPYSTKNEILQTLMAIFSNYQEHYRVREAAFGMMLFWEPEPSWWHYMALNTWRDPNNNIVNLVSNAIYTLKEYRPAARRVAQLTKPVNPKSLSNSFLAYNKDGNNDDMMRYWYEIFFSGNNEAFFPRMVSAYLRLGFINTNFNGFKFVGHFDGSNNSLFFWKMINKLLNQGQKAPTNYGENVKDLFDDIIAKLDMEKTKMPADNLEALLHFTFLNNIQLFTPLLVKQNQLDGVTLESLSNILDFNHQFFINTGRISHAYANEVGVPVMVQYSQPQFISIVSKSDYRKSGDKTNINVELTIRMDSVTQSTTRALIPWTGTAMVAGVDNRQVLVLPFKFQINYDPNQTKLSIAVNPTDKSTKEHLGFYNEPFTVRTPIVTPLRLSSLPDFKIMRGIDEVLKDDLIFPYTGFNLGAVFVGDVQPMFSRANANNFYANFFTNTDFDAFKPTNRYYRYKLGADYEKSKANSFEISIKYIKGGEVAKDYIVFPDGAIGQTNAIKAGIIFKGDGDKEVSHFDTEFTWAKGFTPSRFHSQLHLNLHSGPYQDNPAVSRCIFVKTDSPLIHLMATYKEVLEMEHTTQFKAETYYGVEDCAGPEPLMTLEGKLSLTDDKKMRLGYEEATDCQKTRKDPDNFKILSYNQAECKITWKEDQQARFPFSSYLVTYFIPGVLFPQAYTYYGPNDSPERTATLEAVKKPGGWDFKFQKPNMDAVGEQVMVPKFLEDFLVNPRPLDFGTYHRFVHGYDLPICYATKNKIQTFDELTFNHELGNCWTVAVRDCKLNSGIVSVRNNGGFEASVLWLGGFKVDITKDKVIVNGEVVEPGTVTPRHIVYEVDGGLLVLLEWGIVVKVTGEGIAIEVSPIYKGSLCGACSNYDGEHATATGPKGCSYSDYDLYMASWALPGDGCDDAALSEKKDKVAEYQATCNKQFVYPTGTVLTSMKESCYEYNYDVRTEGDYVCTSTEPISTCKPGCTSAIPYAQDVLYDCVAGDGVSSKKQTIVDLTSYAQPGCHYFKRIWSRQSQGCHA</sequence>
<comment type="caution">
    <text evidence="8">The sequence shown here is derived from an EMBL/GenBank/DDBJ whole genome shotgun (WGS) entry which is preliminary data.</text>
</comment>
<dbReference type="InterPro" id="IPR001846">
    <property type="entry name" value="VWF_type-D"/>
</dbReference>
<proteinExistence type="predicted"/>
<keyword evidence="1" id="KW-0732">Signal</keyword>
<dbReference type="EMBL" id="CAXKWB010014872">
    <property type="protein sequence ID" value="CAL4112006.1"/>
    <property type="molecule type" value="Genomic_DNA"/>
</dbReference>
<evidence type="ECO:0000256" key="1">
    <source>
        <dbReference type="ARBA" id="ARBA00022729"/>
    </source>
</evidence>
<evidence type="ECO:0000256" key="2">
    <source>
        <dbReference type="ARBA" id="ARBA00022761"/>
    </source>
</evidence>
<dbReference type="SMART" id="SM00638">
    <property type="entry name" value="LPD_N"/>
    <property type="match status" value="1"/>
</dbReference>
<keyword evidence="9" id="KW-1185">Reference proteome</keyword>
<dbReference type="InterPro" id="IPR011030">
    <property type="entry name" value="Lipovitellin_superhlx_dom"/>
</dbReference>
<reference evidence="8 9" key="1">
    <citation type="submission" date="2024-05" db="EMBL/GenBank/DDBJ databases">
        <authorList>
            <person name="Wallberg A."/>
        </authorList>
    </citation>
    <scope>NUCLEOTIDE SEQUENCE [LARGE SCALE GENOMIC DNA]</scope>
</reference>
<dbReference type="InterPro" id="IPR050733">
    <property type="entry name" value="Vitellogenin/Apolipophorin"/>
</dbReference>
<protein>
    <recommendedName>
        <fullName evidence="10">Vitellogenin</fullName>
    </recommendedName>
</protein>
<feature type="non-terminal residue" evidence="8">
    <location>
        <position position="1511"/>
    </location>
</feature>